<evidence type="ECO:0000313" key="1">
    <source>
        <dbReference type="EMBL" id="CAG8639876.1"/>
    </source>
</evidence>
<reference evidence="1" key="1">
    <citation type="submission" date="2021-06" db="EMBL/GenBank/DDBJ databases">
        <authorList>
            <person name="Kallberg Y."/>
            <person name="Tangrot J."/>
            <person name="Rosling A."/>
        </authorList>
    </citation>
    <scope>NUCLEOTIDE SEQUENCE</scope>
    <source>
        <strain evidence="1">UK204</strain>
    </source>
</reference>
<dbReference type="Proteomes" id="UP000789570">
    <property type="component" value="Unassembled WGS sequence"/>
</dbReference>
<evidence type="ECO:0000313" key="2">
    <source>
        <dbReference type="Proteomes" id="UP000789570"/>
    </source>
</evidence>
<organism evidence="1 2">
    <name type="scientific">Funneliformis caledonium</name>
    <dbReference type="NCBI Taxonomy" id="1117310"/>
    <lineage>
        <taxon>Eukaryota</taxon>
        <taxon>Fungi</taxon>
        <taxon>Fungi incertae sedis</taxon>
        <taxon>Mucoromycota</taxon>
        <taxon>Glomeromycotina</taxon>
        <taxon>Glomeromycetes</taxon>
        <taxon>Glomerales</taxon>
        <taxon>Glomeraceae</taxon>
        <taxon>Funneliformis</taxon>
    </lineage>
</organism>
<comment type="caution">
    <text evidence="1">The sequence shown here is derived from an EMBL/GenBank/DDBJ whole genome shotgun (WGS) entry which is preliminary data.</text>
</comment>
<gene>
    <name evidence="1" type="ORF">FCALED_LOCUS10511</name>
</gene>
<dbReference type="EMBL" id="CAJVPQ010003903">
    <property type="protein sequence ID" value="CAG8639876.1"/>
    <property type="molecule type" value="Genomic_DNA"/>
</dbReference>
<accession>A0A9N9H181</accession>
<sequence length="61" mass="6872">MGESISIITLAPMILTKFIMLKINEGGERSKHIENNVNSIPYERVGCILPIITLVLKNYKN</sequence>
<keyword evidence="2" id="KW-1185">Reference proteome</keyword>
<protein>
    <submittedName>
        <fullName evidence="1">16107_t:CDS:1</fullName>
    </submittedName>
</protein>
<dbReference type="AlphaFoldDB" id="A0A9N9H181"/>
<name>A0A9N9H181_9GLOM</name>
<proteinExistence type="predicted"/>